<dbReference type="InterPro" id="IPR008928">
    <property type="entry name" value="6-hairpin_glycosidase_sf"/>
</dbReference>
<dbReference type="InterPro" id="IPR053169">
    <property type="entry name" value="MUG_Protein"/>
</dbReference>
<dbReference type="SUPFAM" id="SSF48208">
    <property type="entry name" value="Six-hairpin glycosidases"/>
    <property type="match status" value="1"/>
</dbReference>
<dbReference type="PANTHER" id="PTHR47791:SF2">
    <property type="entry name" value="ENDO MANNANASE, GH76 FAMILY (EUROFUNG)"/>
    <property type="match status" value="1"/>
</dbReference>
<dbReference type="Pfam" id="PF03663">
    <property type="entry name" value="Glyco_hydro_76"/>
    <property type="match status" value="1"/>
</dbReference>
<feature type="region of interest" description="Disordered" evidence="1">
    <location>
        <begin position="508"/>
        <end position="532"/>
    </location>
</feature>
<keyword evidence="3" id="KW-1185">Reference proteome</keyword>
<dbReference type="Proteomes" id="UP001152607">
    <property type="component" value="Unassembled WGS sequence"/>
</dbReference>
<evidence type="ECO:0000313" key="3">
    <source>
        <dbReference type="Proteomes" id="UP001152607"/>
    </source>
</evidence>
<proteinExistence type="predicted"/>
<evidence type="ECO:0000313" key="2">
    <source>
        <dbReference type="EMBL" id="CAI6334894.1"/>
    </source>
</evidence>
<dbReference type="OrthoDB" id="4104179at2759"/>
<reference evidence="2" key="1">
    <citation type="submission" date="2023-01" db="EMBL/GenBank/DDBJ databases">
        <authorList>
            <person name="Van Ghelder C."/>
            <person name="Rancurel C."/>
        </authorList>
    </citation>
    <scope>NUCLEOTIDE SEQUENCE</scope>
    <source>
        <strain evidence="2">CNCM I-4278</strain>
    </source>
</reference>
<dbReference type="EMBL" id="CAOQHR010000005">
    <property type="protein sequence ID" value="CAI6334894.1"/>
    <property type="molecule type" value="Genomic_DNA"/>
</dbReference>
<feature type="compositionally biased region" description="Low complexity" evidence="1">
    <location>
        <begin position="396"/>
        <end position="410"/>
    </location>
</feature>
<accession>A0A9W4XK46</accession>
<comment type="caution">
    <text evidence="2">The sequence shown here is derived from an EMBL/GenBank/DDBJ whole genome shotgun (WGS) entry which is preliminary data.</text>
</comment>
<protein>
    <recommendedName>
        <fullName evidence="4">Glycoside hydrolase family 76 protein</fullName>
    </recommendedName>
</protein>
<organism evidence="2 3">
    <name type="scientific">Periconia digitata</name>
    <dbReference type="NCBI Taxonomy" id="1303443"/>
    <lineage>
        <taxon>Eukaryota</taxon>
        <taxon>Fungi</taxon>
        <taxon>Dikarya</taxon>
        <taxon>Ascomycota</taxon>
        <taxon>Pezizomycotina</taxon>
        <taxon>Dothideomycetes</taxon>
        <taxon>Pleosporomycetidae</taxon>
        <taxon>Pleosporales</taxon>
        <taxon>Massarineae</taxon>
        <taxon>Periconiaceae</taxon>
        <taxon>Periconia</taxon>
    </lineage>
</organism>
<feature type="region of interest" description="Disordered" evidence="1">
    <location>
        <begin position="396"/>
        <end position="422"/>
    </location>
</feature>
<dbReference type="Gene3D" id="1.50.10.20">
    <property type="match status" value="1"/>
</dbReference>
<gene>
    <name evidence="2" type="ORF">PDIGIT_LOCUS7964</name>
</gene>
<name>A0A9W4XK46_9PLEO</name>
<dbReference type="AlphaFoldDB" id="A0A9W4XK46"/>
<dbReference type="GO" id="GO:0005975">
    <property type="term" value="P:carbohydrate metabolic process"/>
    <property type="evidence" value="ECO:0007669"/>
    <property type="project" value="InterPro"/>
</dbReference>
<evidence type="ECO:0008006" key="4">
    <source>
        <dbReference type="Google" id="ProtNLM"/>
    </source>
</evidence>
<evidence type="ECO:0000256" key="1">
    <source>
        <dbReference type="SAM" id="MobiDB-lite"/>
    </source>
</evidence>
<dbReference type="InterPro" id="IPR005198">
    <property type="entry name" value="Glyco_hydro_76"/>
</dbReference>
<dbReference type="PANTHER" id="PTHR47791">
    <property type="entry name" value="MEIOTICALLY UP-REGULATED GENE 191 PROTEIN"/>
    <property type="match status" value="1"/>
</dbReference>
<sequence length="558" mass="62691">MGLSHLARFVNQLLSLIIAATIVIGVSGKSLVYDTRNQYVLIAAEPHHPFKPPSNQSLSLSNIDYTEALHDLHAAIEVMQTEYFSLWLGEWTKAIDWTGAVINTHFIAALSSLSNSLAYTFPRTPNETSYPDSEAQRLENEINKYFTHSIGYYFTEDILSIRNEAFDDMLWVVLNWLGSIRFIDSHSKTHYPSSTTVNDALEDSNATDWWHARQFVSAFAHRARVFYELAEQGWDETLCGGGMLWNPRLDPYKNAVTSQLFIAASVEMYLYFPGDNNDSPFSQDRPSPHHRSDMPNLILQNKEKYLAAAIRGYEWLRNINMTNTAGLYVDGYHISNFSADPVQTTCDERDEKVYTYNQGIILSVLRHLFEATGNYTYLYDGHNLIHNVIRETGWCNSPENPSSSSTNSSNNEREGIGGQLGSSGILTETCDPDSSCTQDSQTFKGIFFHHYTIFCFPLSPFPEPLEGFRGIPIWHQTSCSGYLPWVLHNARAAMRSRNQRGVFGGWWGASGGGDGDDDDPNERGKGRTVETMSSGLAALRAAVEGLKEYGVTDTSVYE</sequence>